<dbReference type="FunFam" id="1.10.472.80:FF:000004">
    <property type="entry name" value="Small G protein signaling modulator 1"/>
    <property type="match status" value="1"/>
</dbReference>
<accession>A0AAW0U465</accession>
<evidence type="ECO:0000256" key="2">
    <source>
        <dbReference type="ARBA" id="ARBA00034124"/>
    </source>
</evidence>
<feature type="region of interest" description="Disordered" evidence="3">
    <location>
        <begin position="97"/>
        <end position="130"/>
    </location>
</feature>
<dbReference type="Gene3D" id="1.10.8.270">
    <property type="entry name" value="putative rabgap domain of human tbc1 domain family member 14 like domains"/>
    <property type="match status" value="1"/>
</dbReference>
<dbReference type="FunFam" id="2.30.29.230:FF:000008">
    <property type="entry name" value="Small G protein signaling modulator 2"/>
    <property type="match status" value="1"/>
</dbReference>
<dbReference type="Pfam" id="PF00566">
    <property type="entry name" value="RabGAP-TBC"/>
    <property type="match status" value="1"/>
</dbReference>
<evidence type="ECO:0000313" key="6">
    <source>
        <dbReference type="EMBL" id="KAK8394780.1"/>
    </source>
</evidence>
<feature type="domain" description="RUN" evidence="5">
    <location>
        <begin position="36"/>
        <end position="196"/>
    </location>
</feature>
<dbReference type="GO" id="GO:0005096">
    <property type="term" value="F:GTPase activator activity"/>
    <property type="evidence" value="ECO:0007669"/>
    <property type="project" value="UniProtKB-KW"/>
</dbReference>
<evidence type="ECO:0000259" key="4">
    <source>
        <dbReference type="PROSITE" id="PS50086"/>
    </source>
</evidence>
<dbReference type="PROSITE" id="PS50086">
    <property type="entry name" value="TBC_RABGAP"/>
    <property type="match status" value="1"/>
</dbReference>
<dbReference type="SMART" id="SM00593">
    <property type="entry name" value="RUN"/>
    <property type="match status" value="1"/>
</dbReference>
<reference evidence="6 7" key="1">
    <citation type="submission" date="2023-03" db="EMBL/GenBank/DDBJ databases">
        <title>High-quality genome of Scylla paramamosain provides insights in environmental adaptation.</title>
        <authorList>
            <person name="Zhang L."/>
        </authorList>
    </citation>
    <scope>NUCLEOTIDE SEQUENCE [LARGE SCALE GENOMIC DNA]</scope>
    <source>
        <strain evidence="6">LZ_2023a</strain>
        <tissue evidence="6">Muscle</tissue>
    </source>
</reference>
<keyword evidence="1" id="KW-0343">GTPase activation</keyword>
<dbReference type="Pfam" id="PF02759">
    <property type="entry name" value="RUN"/>
    <property type="match status" value="1"/>
</dbReference>
<dbReference type="InterPro" id="IPR037745">
    <property type="entry name" value="SGSM1/2"/>
</dbReference>
<dbReference type="PANTHER" id="PTHR22957">
    <property type="entry name" value="TBC1 DOMAIN FAMILY MEMBER GTPASE-ACTIVATING PROTEIN"/>
    <property type="match status" value="1"/>
</dbReference>
<dbReference type="CDD" id="cd15784">
    <property type="entry name" value="PH_RUTBC"/>
    <property type="match status" value="1"/>
</dbReference>
<dbReference type="InterPro" id="IPR000195">
    <property type="entry name" value="Rab-GAP-TBC_dom"/>
</dbReference>
<dbReference type="Gene3D" id="1.20.58.900">
    <property type="match status" value="1"/>
</dbReference>
<evidence type="ECO:0000313" key="7">
    <source>
        <dbReference type="Proteomes" id="UP001487740"/>
    </source>
</evidence>
<feature type="compositionally biased region" description="Low complexity" evidence="3">
    <location>
        <begin position="102"/>
        <end position="112"/>
    </location>
</feature>
<keyword evidence="7" id="KW-1185">Reference proteome</keyword>
<dbReference type="InterPro" id="IPR021935">
    <property type="entry name" value="SGSM1/2_RBD"/>
</dbReference>
<feature type="region of interest" description="Disordered" evidence="3">
    <location>
        <begin position="714"/>
        <end position="786"/>
    </location>
</feature>
<dbReference type="Pfam" id="PF12068">
    <property type="entry name" value="PH_RBD"/>
    <property type="match status" value="1"/>
</dbReference>
<evidence type="ECO:0000259" key="5">
    <source>
        <dbReference type="PROSITE" id="PS50826"/>
    </source>
</evidence>
<dbReference type="InterPro" id="IPR004012">
    <property type="entry name" value="Run_dom"/>
</dbReference>
<gene>
    <name evidence="6" type="ORF">O3P69_005929</name>
</gene>
<dbReference type="Proteomes" id="UP001487740">
    <property type="component" value="Unassembled WGS sequence"/>
</dbReference>
<dbReference type="SMART" id="SM00164">
    <property type="entry name" value="TBC"/>
    <property type="match status" value="1"/>
</dbReference>
<evidence type="ECO:0008006" key="8">
    <source>
        <dbReference type="Google" id="ProtNLM"/>
    </source>
</evidence>
<sequence>MSIIIDEEEFKAKLIGNMKKEVKQIMEEAVTRKFVHEESSSITSLCGAVEACLSHGLKRRTLGLFKTSSTTALIHKVSKSFSPAATVSKIVQEIENSDAGRRSSGSGDSTSRLGKPPLVKKNSGSMSGCPSSPRYLWIRVALFEKVLAKIIDYLVQNSSKYYEKDSLVADPDYGTILSSLLVGPCALDFSRMKTADHLWTDPPADELVQRHRISSGHLSGPATPPVPRRPGLHDATQGGKSKYRKPVSCNSEEVGTVPPRSVPLNARDYVESLHQNNKATLLYGKNNVHVQPKEQMEAMPGYMSLHQTTEGLVIKWTPNHLMNGCCPDTTEDKRPFYMDMCFQKSIYWEYALNVRVEEIVYVHCHQQGDSGGTIVLVGQDGTQYPPIHFPRGGHLLAFLSCLENGLLPHGHLDPPLWSQRGKGKVFPKLRRKARALAGRQQADSDDDEASDYVFRIITSLKPDRITHGELMSPLLRSSAGWLPRVPKLSSHSSSTSSSKSLSLGDSISETLPPPPTPNPSLDVPLPPTEESKEEKNTLNKIEKNSDSLEILCATMKHQIISRAFYGWLAHCRHLRTVRTHLAGLVLPSAATPPHVPVWEEGVTEEAWEALHSDGCLTNQEELLARVYLGGVAHPIRKQVWPYLLNHYTFGSNSEQRAEQDRRIRQTYETTMSEWLAVEAIVRQRDKEVMAMNMLKLSSESQNGEIPLVGRERSLSNEVFEPDTLSIGSVDNPGTVHEEEENSAFDSSCPSKDVMENNRNRVSNREGVESPHTRSKENSVEDDGDFSEMVYDKEKLRQESKESDTAEAANHTCVITPDEGVEEGQEPASPQNATDDTAASVSASFTVETCNPPTTTPVIVSKASLDSGSHSDVVNGAEEDTAIDEEVRHITENGEDEEEGCVKDDITENGRSDEDKNMDTLAVEDSQDGHSVESRSSCISPASSQGGVYSTELLDTFGLNLHRIDKDVQRCDRNYWYFTPDNLEKLRNVMCTYVWEHLDTGYMQGMCDLVAPLLVVFDDEAATYSCFCQLMARMCHNFPNGGAMDQHFANMRSLIQILDSEMFELMHQNGDYTHFYFCYRWFLLDFKRELVYEDVFRVWEAIWSARHVSSAHFVLFIALALVEYYRDIILDNNMDFTDIIKFFNEMAERHDAKIVLHTARNLVLQLQTLIENK</sequence>
<feature type="compositionally biased region" description="Basic and acidic residues" evidence="3">
    <location>
        <begin position="529"/>
        <end position="540"/>
    </location>
</feature>
<feature type="region of interest" description="Disordered" evidence="3">
    <location>
        <begin position="214"/>
        <end position="262"/>
    </location>
</feature>
<dbReference type="InterPro" id="IPR035969">
    <property type="entry name" value="Rab-GAP_TBC_sf"/>
</dbReference>
<dbReference type="FunFam" id="1.10.8.270:FF:000006">
    <property type="entry name" value="Small G protein signaling modulator 2"/>
    <property type="match status" value="1"/>
</dbReference>
<dbReference type="EMBL" id="JARAKH010000018">
    <property type="protein sequence ID" value="KAK8394780.1"/>
    <property type="molecule type" value="Genomic_DNA"/>
</dbReference>
<dbReference type="InterPro" id="IPR037213">
    <property type="entry name" value="Run_dom_sf"/>
</dbReference>
<dbReference type="Gene3D" id="1.10.472.80">
    <property type="entry name" value="Ypt/Rab-GAP domain of gyp1p, domain 3"/>
    <property type="match status" value="1"/>
</dbReference>
<dbReference type="CDD" id="cd17687">
    <property type="entry name" value="RUN_SGSM1_like"/>
    <property type="match status" value="1"/>
</dbReference>
<feature type="domain" description="Rab-GAP TBC" evidence="4">
    <location>
        <begin position="630"/>
        <end position="1105"/>
    </location>
</feature>
<feature type="region of interest" description="Disordered" evidence="3">
    <location>
        <begin position="818"/>
        <end position="839"/>
    </location>
</feature>
<feature type="compositionally biased region" description="Low complexity" evidence="3">
    <location>
        <begin position="488"/>
        <end position="510"/>
    </location>
</feature>
<feature type="compositionally biased region" description="Basic and acidic residues" evidence="3">
    <location>
        <begin position="899"/>
        <end position="914"/>
    </location>
</feature>
<proteinExistence type="inferred from homology"/>
<comment type="similarity">
    <text evidence="2">Belongs to the RUTBC family.</text>
</comment>
<dbReference type="PROSITE" id="PS50826">
    <property type="entry name" value="RUN"/>
    <property type="match status" value="1"/>
</dbReference>
<dbReference type="PANTHER" id="PTHR22957:SF502">
    <property type="entry name" value="SMALL G PROTEIN SIGNALING MODULATOR 2-RELATED"/>
    <property type="match status" value="1"/>
</dbReference>
<dbReference type="SUPFAM" id="SSF140741">
    <property type="entry name" value="RUN domain-like"/>
    <property type="match status" value="1"/>
</dbReference>
<feature type="region of interest" description="Disordered" evidence="3">
    <location>
        <begin position="486"/>
        <end position="540"/>
    </location>
</feature>
<dbReference type="SUPFAM" id="SSF47923">
    <property type="entry name" value="Ypt/Rab-GAP domain of gyp1p"/>
    <property type="match status" value="2"/>
</dbReference>
<dbReference type="GO" id="GO:0031410">
    <property type="term" value="C:cytoplasmic vesicle"/>
    <property type="evidence" value="ECO:0007669"/>
    <property type="project" value="UniProtKB-ARBA"/>
</dbReference>
<organism evidence="6 7">
    <name type="scientific">Scylla paramamosain</name>
    <name type="common">Mud crab</name>
    <dbReference type="NCBI Taxonomy" id="85552"/>
    <lineage>
        <taxon>Eukaryota</taxon>
        <taxon>Metazoa</taxon>
        <taxon>Ecdysozoa</taxon>
        <taxon>Arthropoda</taxon>
        <taxon>Crustacea</taxon>
        <taxon>Multicrustacea</taxon>
        <taxon>Malacostraca</taxon>
        <taxon>Eumalacostraca</taxon>
        <taxon>Eucarida</taxon>
        <taxon>Decapoda</taxon>
        <taxon>Pleocyemata</taxon>
        <taxon>Brachyura</taxon>
        <taxon>Eubrachyura</taxon>
        <taxon>Portunoidea</taxon>
        <taxon>Portunidae</taxon>
        <taxon>Portuninae</taxon>
        <taxon>Scylla</taxon>
    </lineage>
</organism>
<dbReference type="AlphaFoldDB" id="A0AAW0U465"/>
<dbReference type="Gene3D" id="2.30.29.230">
    <property type="match status" value="1"/>
</dbReference>
<evidence type="ECO:0000256" key="3">
    <source>
        <dbReference type="SAM" id="MobiDB-lite"/>
    </source>
</evidence>
<feature type="region of interest" description="Disordered" evidence="3">
    <location>
        <begin position="892"/>
        <end position="914"/>
    </location>
</feature>
<name>A0AAW0U465_SCYPA</name>
<comment type="caution">
    <text evidence="6">The sequence shown here is derived from an EMBL/GenBank/DDBJ whole genome shotgun (WGS) entry which is preliminary data.</text>
</comment>
<evidence type="ECO:0000256" key="1">
    <source>
        <dbReference type="ARBA" id="ARBA00022468"/>
    </source>
</evidence>
<feature type="compositionally biased region" description="Basic and acidic residues" evidence="3">
    <location>
        <begin position="752"/>
        <end position="778"/>
    </location>
</feature>
<protein>
    <recommendedName>
        <fullName evidence="8">Small G protein signaling modulator 1</fullName>
    </recommendedName>
</protein>